<dbReference type="InterPro" id="IPR002130">
    <property type="entry name" value="Cyclophilin-type_PPIase_dom"/>
</dbReference>
<dbReference type="PANTHER" id="PTHR47318">
    <property type="entry name" value="PEPTIDYL-PROLYL CIS-TRANS ISOMERASE CYP37, CHLOROPLASTIC"/>
    <property type="match status" value="1"/>
</dbReference>
<reference evidence="5 6" key="1">
    <citation type="submission" date="2019-08" db="EMBL/GenBank/DDBJ databases">
        <title>Draft genome sequences of two oriental melons (Cucumis melo L. var makuwa).</title>
        <authorList>
            <person name="Kwon S.-Y."/>
        </authorList>
    </citation>
    <scope>NUCLEOTIDE SEQUENCE [LARGE SCALE GENOMIC DNA]</scope>
    <source>
        <strain evidence="6">cv. Chang Bougi</strain>
        <strain evidence="5">cv. SW 3</strain>
        <tissue evidence="3">Leaf</tissue>
    </source>
</reference>
<comment type="caution">
    <text evidence="3">The sequence shown here is derived from an EMBL/GenBank/DDBJ whole genome shotgun (WGS) entry which is preliminary data.</text>
</comment>
<dbReference type="STRING" id="1194695.A0A5A7TZN8"/>
<dbReference type="InterPro" id="IPR044259">
    <property type="entry name" value="CYP37-like"/>
</dbReference>
<dbReference type="PROSITE" id="PS50072">
    <property type="entry name" value="CSA_PPIASE_2"/>
    <property type="match status" value="1"/>
</dbReference>
<accession>A0A5A7TZN8</accession>
<dbReference type="Pfam" id="PF00160">
    <property type="entry name" value="Pro_isomerase"/>
    <property type="match status" value="1"/>
</dbReference>
<organism evidence="3 5">
    <name type="scientific">Cucumis melo var. makuwa</name>
    <name type="common">Oriental melon</name>
    <dbReference type="NCBI Taxonomy" id="1194695"/>
    <lineage>
        <taxon>Eukaryota</taxon>
        <taxon>Viridiplantae</taxon>
        <taxon>Streptophyta</taxon>
        <taxon>Embryophyta</taxon>
        <taxon>Tracheophyta</taxon>
        <taxon>Spermatophyta</taxon>
        <taxon>Magnoliopsida</taxon>
        <taxon>eudicotyledons</taxon>
        <taxon>Gunneridae</taxon>
        <taxon>Pentapetalae</taxon>
        <taxon>rosids</taxon>
        <taxon>fabids</taxon>
        <taxon>Cucurbitales</taxon>
        <taxon>Cucurbitaceae</taxon>
        <taxon>Benincaseae</taxon>
        <taxon>Cucumis</taxon>
    </lineage>
</organism>
<dbReference type="Pfam" id="PF21329">
    <property type="entry name" value="CYP38_PsbQ-like"/>
    <property type="match status" value="1"/>
</dbReference>
<evidence type="ECO:0000313" key="4">
    <source>
        <dbReference type="EMBL" id="TYK03290.1"/>
    </source>
</evidence>
<evidence type="ECO:0000256" key="1">
    <source>
        <dbReference type="ARBA" id="ARBA00023078"/>
    </source>
</evidence>
<dbReference type="PANTHER" id="PTHR47318:SF1">
    <property type="entry name" value="PEPTIDYL-PROLYL CIS-TRANS ISOMERASE CYP37, CHLOROPLASTIC"/>
    <property type="match status" value="1"/>
</dbReference>
<evidence type="ECO:0000259" key="2">
    <source>
        <dbReference type="PROSITE" id="PS50072"/>
    </source>
</evidence>
<dbReference type="InterPro" id="IPR023222">
    <property type="entry name" value="PsbQ-like_dom_sf"/>
</dbReference>
<name>A0A5A7TZN8_CUCMM</name>
<gene>
    <name evidence="4" type="ORF">E5676_scaffold298G001240</name>
    <name evidence="3" type="ORF">E6C27_scaffold230G00040</name>
</gene>
<evidence type="ECO:0000313" key="5">
    <source>
        <dbReference type="Proteomes" id="UP000321393"/>
    </source>
</evidence>
<dbReference type="EMBL" id="SSTE01013576">
    <property type="protein sequence ID" value="KAA0046855.1"/>
    <property type="molecule type" value="Genomic_DNA"/>
</dbReference>
<dbReference type="OrthoDB" id="1735926at2759"/>
<dbReference type="SUPFAM" id="SSF50891">
    <property type="entry name" value="Cyclophilin-like"/>
    <property type="match status" value="1"/>
</dbReference>
<dbReference type="InterPro" id="IPR029000">
    <property type="entry name" value="Cyclophilin-like_dom_sf"/>
</dbReference>
<dbReference type="InterPro" id="IPR048563">
    <property type="entry name" value="CYP38_PsbQ-like"/>
</dbReference>
<dbReference type="Proteomes" id="UP000321393">
    <property type="component" value="Unassembled WGS sequence"/>
</dbReference>
<sequence>MIIVGQSPTTTSNDSTDKLLTTNPGFRLISSDRRSTNLQPPMNDVANHILFLNHRKDKKGKKKKLAEFEISFPSTGEARQRPLWSYQLPFMAFPLSSPVVSRRFSLSSALPITKHRFLHTNSIFRFTHSSGSSILPKLSSNSANNSSLVGSGFTSKTLQFLLYFTIVSVVQGLEDQHNFLQQLCISPFELGKREIKKLIAVILICIQISSPLPLVNWDFQSIHPAMAVLYSPDTKVPRTGELALRRAIPANTSMKAIQDSLEEISYLLRIPQRKPYGTMEGNVKKALKLAVDEKDLILGSIPSESKEKGLSIYTTLIEGKGGLQTLLQSIKANDPDKVSVGLASSLDTVAELELLQAPGLSFLLPAQYLKYPRLTGRGTVEFTIEKGDGSSFSPQAGGETSNTATVQVVVDGYSAPLTAGNFAKLVVDGAYDGSKLSSTSQAILSENSQDKNKGYSIPLEIKPSGQFEPLYRTTLSVQDGELPVLPLSVYGAVAMAHNEDSEEYSSPHQFFFYLYDKRNSGLGGLSFDEGQFSVFGYTTVGRDILPQIKTGDIIRSAKLVEGRDRLVLPNEN</sequence>
<dbReference type="Gene3D" id="2.40.100.10">
    <property type="entry name" value="Cyclophilin-like"/>
    <property type="match status" value="1"/>
</dbReference>
<keyword evidence="1" id="KW-0793">Thylakoid</keyword>
<dbReference type="Proteomes" id="UP000321947">
    <property type="component" value="Unassembled WGS sequence"/>
</dbReference>
<evidence type="ECO:0000313" key="3">
    <source>
        <dbReference type="EMBL" id="KAA0046855.1"/>
    </source>
</evidence>
<protein>
    <submittedName>
        <fullName evidence="3">Peptidyl-prolyl cis-trans isomerase CYP37</fullName>
    </submittedName>
</protein>
<keyword evidence="3" id="KW-0413">Isomerase</keyword>
<dbReference type="Gene3D" id="1.20.120.290">
    <property type="entry name" value="Oxygen-evolving enhancer protein 3 (PsbQ), four-helix up-down bundle"/>
    <property type="match status" value="1"/>
</dbReference>
<dbReference type="EMBL" id="SSTD01015292">
    <property type="protein sequence ID" value="TYK03290.1"/>
    <property type="molecule type" value="Genomic_DNA"/>
</dbReference>
<proteinExistence type="predicted"/>
<feature type="domain" description="PPIase cyclophilin-type" evidence="2">
    <location>
        <begin position="391"/>
        <end position="549"/>
    </location>
</feature>
<dbReference type="AlphaFoldDB" id="A0A5A7TZN8"/>
<evidence type="ECO:0000313" key="6">
    <source>
        <dbReference type="Proteomes" id="UP000321947"/>
    </source>
</evidence>
<dbReference type="GO" id="GO:0003755">
    <property type="term" value="F:peptidyl-prolyl cis-trans isomerase activity"/>
    <property type="evidence" value="ECO:0007669"/>
    <property type="project" value="InterPro"/>
</dbReference>